<keyword evidence="5" id="KW-0418">Kinase</keyword>
<keyword evidence="2" id="KW-0808">Transferase</keyword>
<evidence type="ECO:0000313" key="11">
    <source>
        <dbReference type="Proteomes" id="UP000886885"/>
    </source>
</evidence>
<dbReference type="GO" id="GO:0048544">
    <property type="term" value="P:recognition of pollen"/>
    <property type="evidence" value="ECO:0007669"/>
    <property type="project" value="InterPro"/>
</dbReference>
<keyword evidence="6" id="KW-0067">ATP-binding</keyword>
<dbReference type="GO" id="GO:0005886">
    <property type="term" value="C:plasma membrane"/>
    <property type="evidence" value="ECO:0007669"/>
    <property type="project" value="TreeGrafter"/>
</dbReference>
<evidence type="ECO:0000256" key="7">
    <source>
        <dbReference type="ARBA" id="ARBA00023157"/>
    </source>
</evidence>
<dbReference type="GO" id="GO:0005524">
    <property type="term" value="F:ATP binding"/>
    <property type="evidence" value="ECO:0007669"/>
    <property type="project" value="UniProtKB-KW"/>
</dbReference>
<keyword evidence="11" id="KW-1185">Reference proteome</keyword>
<dbReference type="GO" id="GO:0004674">
    <property type="term" value="F:protein serine/threonine kinase activity"/>
    <property type="evidence" value="ECO:0007669"/>
    <property type="project" value="UniProtKB-KW"/>
</dbReference>
<dbReference type="PANTHER" id="PTHR27002">
    <property type="entry name" value="RECEPTOR-LIKE SERINE/THREONINE-PROTEIN KINASE SD1-8"/>
    <property type="match status" value="1"/>
</dbReference>
<dbReference type="AlphaFoldDB" id="A0A8X8C884"/>
<feature type="transmembrane region" description="Helical" evidence="8">
    <location>
        <begin position="209"/>
        <end position="232"/>
    </location>
</feature>
<evidence type="ECO:0000256" key="6">
    <source>
        <dbReference type="ARBA" id="ARBA00022840"/>
    </source>
</evidence>
<comment type="caution">
    <text evidence="10">The sequence shown here is derived from an EMBL/GenBank/DDBJ whole genome shotgun (WGS) entry which is preliminary data.</text>
</comment>
<dbReference type="OrthoDB" id="1689076at2759"/>
<reference evidence="10" key="1">
    <citation type="journal article" date="2020" name="bioRxiv">
        <title>Hybrid origin of Populus tomentosa Carr. identified through genome sequencing and phylogenomic analysis.</title>
        <authorList>
            <person name="An X."/>
            <person name="Gao K."/>
            <person name="Chen Z."/>
            <person name="Li J."/>
            <person name="Yang X."/>
            <person name="Yang X."/>
            <person name="Zhou J."/>
            <person name="Guo T."/>
            <person name="Zhao T."/>
            <person name="Huang S."/>
            <person name="Miao D."/>
            <person name="Khan W.U."/>
            <person name="Rao P."/>
            <person name="Ye M."/>
            <person name="Lei B."/>
            <person name="Liao W."/>
            <person name="Wang J."/>
            <person name="Ji L."/>
            <person name="Li Y."/>
            <person name="Guo B."/>
            <person name="Mustafa N.S."/>
            <person name="Li S."/>
            <person name="Yun Q."/>
            <person name="Keller S.R."/>
            <person name="Mao J."/>
            <person name="Zhang R."/>
            <person name="Strauss S.H."/>
        </authorList>
    </citation>
    <scope>NUCLEOTIDE SEQUENCE</scope>
    <source>
        <strain evidence="10">GM15</strain>
        <tissue evidence="10">Leaf</tissue>
    </source>
</reference>
<keyword evidence="8" id="KW-1133">Transmembrane helix</keyword>
<keyword evidence="1" id="KW-0723">Serine/threonine-protein kinase</keyword>
<evidence type="ECO:0000256" key="3">
    <source>
        <dbReference type="ARBA" id="ARBA00022729"/>
    </source>
</evidence>
<keyword evidence="8" id="KW-0812">Transmembrane</keyword>
<protein>
    <recommendedName>
        <fullName evidence="9">S-locus glycoprotein domain-containing protein</fullName>
    </recommendedName>
</protein>
<feature type="domain" description="S-locus glycoprotein" evidence="9">
    <location>
        <begin position="61"/>
        <end position="123"/>
    </location>
</feature>
<evidence type="ECO:0000256" key="1">
    <source>
        <dbReference type="ARBA" id="ARBA00022527"/>
    </source>
</evidence>
<evidence type="ECO:0000313" key="10">
    <source>
        <dbReference type="EMBL" id="KAG6752496.1"/>
    </source>
</evidence>
<keyword evidence="7" id="KW-1015">Disulfide bond</keyword>
<name>A0A8X8C884_POPTO</name>
<proteinExistence type="predicted"/>
<evidence type="ECO:0000259" key="9">
    <source>
        <dbReference type="Pfam" id="PF00954"/>
    </source>
</evidence>
<dbReference type="EMBL" id="JAAWWB010000025">
    <property type="protein sequence ID" value="KAG6752496.1"/>
    <property type="molecule type" value="Genomic_DNA"/>
</dbReference>
<keyword evidence="4" id="KW-0547">Nucleotide-binding</keyword>
<evidence type="ECO:0000256" key="5">
    <source>
        <dbReference type="ARBA" id="ARBA00022777"/>
    </source>
</evidence>
<accession>A0A8X8C884</accession>
<evidence type="ECO:0000256" key="8">
    <source>
        <dbReference type="SAM" id="Phobius"/>
    </source>
</evidence>
<gene>
    <name evidence="10" type="ORF">POTOM_044734</name>
</gene>
<dbReference type="Pfam" id="PF00954">
    <property type="entry name" value="S_locus_glycop"/>
    <property type="match status" value="1"/>
</dbReference>
<keyword evidence="3" id="KW-0732">Signal</keyword>
<evidence type="ECO:0000256" key="4">
    <source>
        <dbReference type="ARBA" id="ARBA00022741"/>
    </source>
</evidence>
<sequence>MHSSYALLARDTITTNSLLGDDEVEKLLFQQAKIEKRKGFELGFFTLEENPVYRSYVGIGIRPLLDIRGELQYWSFDVYTIWSLQWWERRDKCSVLIARGNDGSCNLYNKLACKCLPGFKPKSPENWNSGDFSGGCIRSSDERGKNDTFLSLKMTSVTGNGTEKCLCNSNFQRDYIALTALKLRTLPHAPNCRVVDRKSGGSSTNKKPLSLIAGVTMSSVTVLSSIDLYICILMRKKAKRRALLDGTEKRVRNLIDAEELKEEDKKGIDTGSIYYTRMVKEEREAVRFSIDFESSPGKQTEDRTQRGVGTRGYTSPEYALDVFSFGLVVLGTLHGGCGKRKRYCMDRELCETCDAKEFVKLHLY</sequence>
<dbReference type="InterPro" id="IPR000858">
    <property type="entry name" value="S_locus_glycoprot_dom"/>
</dbReference>
<dbReference type="Proteomes" id="UP000886885">
    <property type="component" value="Chromosome 13A"/>
</dbReference>
<evidence type="ECO:0000256" key="2">
    <source>
        <dbReference type="ARBA" id="ARBA00022679"/>
    </source>
</evidence>
<organism evidence="10 11">
    <name type="scientific">Populus tomentosa</name>
    <name type="common">Chinese white poplar</name>
    <dbReference type="NCBI Taxonomy" id="118781"/>
    <lineage>
        <taxon>Eukaryota</taxon>
        <taxon>Viridiplantae</taxon>
        <taxon>Streptophyta</taxon>
        <taxon>Embryophyta</taxon>
        <taxon>Tracheophyta</taxon>
        <taxon>Spermatophyta</taxon>
        <taxon>Magnoliopsida</taxon>
        <taxon>eudicotyledons</taxon>
        <taxon>Gunneridae</taxon>
        <taxon>Pentapetalae</taxon>
        <taxon>rosids</taxon>
        <taxon>fabids</taxon>
        <taxon>Malpighiales</taxon>
        <taxon>Salicaceae</taxon>
        <taxon>Saliceae</taxon>
        <taxon>Populus</taxon>
    </lineage>
</organism>
<keyword evidence="8" id="KW-0472">Membrane</keyword>
<dbReference type="PANTHER" id="PTHR27002:SF1111">
    <property type="entry name" value="NON-SPECIFIC SERINE_THREONINE PROTEIN KINASE"/>
    <property type="match status" value="1"/>
</dbReference>